<feature type="domain" description="Peptidase M56" evidence="2">
    <location>
        <begin position="8"/>
        <end position="279"/>
    </location>
</feature>
<dbReference type="CDD" id="cd07341">
    <property type="entry name" value="M56_BlaR1_MecR1_like"/>
    <property type="match status" value="1"/>
</dbReference>
<sequence length="560" mass="62415">MLVRIFLQLLNMSITSGIVIAFVLVVRIILQKAPKVFSYMLWSVVLFRLICPFSFESIFSLLPAKANPITQDILYIQTPTADTGIGVINHSVNAILPAATPQTSANPLQIWIVIFSYIWLLGVAALLVYSLIALFRLKKELMNATLYGDNIFISSRIDTAFVMGVFCPKIYLPSNLNATERSYILLHEQTHVKRLDHIFKLISFLLLCIHWFNPFVWGAFFLSGKDMEMSCDEAVIKRLGSDVKKDYSASLLTLATGRRIISGTPLAFGEGDTKVRIRNVLNYRKPRFWTLLVAVSAVVFVVIGLATSPRDLPEGFAAVNATILKIDKTNQTITVKGIDTNSPIGDNCIVSWKDANLQTVISKEELIILTIDDFAEGDRVVLFLGEIQESYPTRAKATTIQLEPKETLVTEYPIIDLWNARTKYVGDNAAVGNLIGLLPVPMGIKYDHFELQTSSPPYKVTLVYSVPTQFLSDYSESSAASDTFRANALFLLALIENADEVQVTLTDGSQKIEFTNGRDWADHAVEGEVADYGKSPEKLQELFHYIGSEITDEAATARRF</sequence>
<keyword evidence="1" id="KW-0472">Membrane</keyword>
<evidence type="ECO:0000256" key="1">
    <source>
        <dbReference type="SAM" id="Phobius"/>
    </source>
</evidence>
<feature type="transmembrane region" description="Helical" evidence="1">
    <location>
        <begin position="110"/>
        <end position="135"/>
    </location>
</feature>
<dbReference type="Pfam" id="PF05569">
    <property type="entry name" value="Peptidase_M56"/>
    <property type="match status" value="1"/>
</dbReference>
<name>A0ABX1VZS2_9FIRM</name>
<dbReference type="Pfam" id="PF16107">
    <property type="entry name" value="DUF4825"/>
    <property type="match status" value="1"/>
</dbReference>
<comment type="caution">
    <text evidence="4">The sequence shown here is derived from an EMBL/GenBank/DDBJ whole genome shotgun (WGS) entry which is preliminary data.</text>
</comment>
<protein>
    <submittedName>
        <fullName evidence="4">DUF4825 domain-containing protein</fullName>
    </submittedName>
</protein>
<evidence type="ECO:0000259" key="3">
    <source>
        <dbReference type="Pfam" id="PF16107"/>
    </source>
</evidence>
<organism evidence="4 5">
    <name type="scientific">Lacrimispora defluvii</name>
    <dbReference type="NCBI Taxonomy" id="2719233"/>
    <lineage>
        <taxon>Bacteria</taxon>
        <taxon>Bacillati</taxon>
        <taxon>Bacillota</taxon>
        <taxon>Clostridia</taxon>
        <taxon>Lachnospirales</taxon>
        <taxon>Lachnospiraceae</taxon>
        <taxon>Lacrimispora</taxon>
    </lineage>
</organism>
<dbReference type="InterPro" id="IPR008756">
    <property type="entry name" value="Peptidase_M56"/>
</dbReference>
<evidence type="ECO:0000313" key="5">
    <source>
        <dbReference type="Proteomes" id="UP000539052"/>
    </source>
</evidence>
<dbReference type="InterPro" id="IPR032250">
    <property type="entry name" value="DUF4825"/>
</dbReference>
<gene>
    <name evidence="4" type="ORF">G9470_18465</name>
</gene>
<dbReference type="EMBL" id="JAAOXG010000039">
    <property type="protein sequence ID" value="NNJ31763.1"/>
    <property type="molecule type" value="Genomic_DNA"/>
</dbReference>
<evidence type="ECO:0000313" key="4">
    <source>
        <dbReference type="EMBL" id="NNJ31763.1"/>
    </source>
</evidence>
<proteinExistence type="predicted"/>
<dbReference type="PANTHER" id="PTHR34978:SF3">
    <property type="entry name" value="SLR0241 PROTEIN"/>
    <property type="match status" value="1"/>
</dbReference>
<feature type="transmembrane region" description="Helical" evidence="1">
    <location>
        <begin position="288"/>
        <end position="306"/>
    </location>
</feature>
<dbReference type="InterPro" id="IPR052173">
    <property type="entry name" value="Beta-lactam_resp_regulator"/>
</dbReference>
<feature type="transmembrane region" description="Helical" evidence="1">
    <location>
        <begin position="201"/>
        <end position="220"/>
    </location>
</feature>
<reference evidence="4 5" key="1">
    <citation type="submission" date="2020-03" db="EMBL/GenBank/DDBJ databases">
        <title>Genome Sequence of industrial isolate, B5A.</title>
        <authorList>
            <person name="Sharma S."/>
            <person name="Patil P.B."/>
            <person name="Korpole S."/>
        </authorList>
    </citation>
    <scope>NUCLEOTIDE SEQUENCE [LARGE SCALE GENOMIC DNA]</scope>
    <source>
        <strain evidence="4 5">PI-S10-B5A</strain>
    </source>
</reference>
<dbReference type="RefSeq" id="WP_170822876.1">
    <property type="nucleotide sequence ID" value="NZ_JAAOXG010000039.1"/>
</dbReference>
<keyword evidence="1" id="KW-0812">Transmembrane</keyword>
<keyword evidence="5" id="KW-1185">Reference proteome</keyword>
<feature type="domain" description="DUF4825" evidence="3">
    <location>
        <begin position="418"/>
        <end position="514"/>
    </location>
</feature>
<accession>A0ABX1VZS2</accession>
<keyword evidence="1" id="KW-1133">Transmembrane helix</keyword>
<feature type="transmembrane region" description="Helical" evidence="1">
    <location>
        <begin position="6"/>
        <end position="29"/>
    </location>
</feature>
<evidence type="ECO:0000259" key="2">
    <source>
        <dbReference type="Pfam" id="PF05569"/>
    </source>
</evidence>
<dbReference type="PANTHER" id="PTHR34978">
    <property type="entry name" value="POSSIBLE SENSOR-TRANSDUCER PROTEIN BLAR"/>
    <property type="match status" value="1"/>
</dbReference>
<dbReference type="Proteomes" id="UP000539052">
    <property type="component" value="Unassembled WGS sequence"/>
</dbReference>
<feature type="transmembrane region" description="Helical" evidence="1">
    <location>
        <begin position="36"/>
        <end position="55"/>
    </location>
</feature>